<dbReference type="Proteomes" id="UP001500742">
    <property type="component" value="Unassembled WGS sequence"/>
</dbReference>
<keyword evidence="3" id="KW-1185">Reference proteome</keyword>
<sequence>MYNSSIIQKLKKTWVRLFTKHPYKIRTYNQLFSAIEGTPIDLPESFSAILINEPGKLIIYPPAPEIENKIVERYIGKNKRYQISGIFKEQDRILYSLADGCITGNLGVVYSPEKRAYVYESAKEWFINIKDSRYTNVINFRSKTNLKGITLSCLTNGADGGFYHFLFESLTKIQFCKSLMNNIDHILFNGPCTDWKLKWTNRAGIDPQKITWVNDTDHFQCDQLLFTNRLIADQQISSWCLNSLKSLFNVPVVIADEINSPDAKKVLLISRKGLARDIKWEDELLTQYPFIEKIDLAQLSTAETIDKMQQATHVISPHGAGLSNIYLCRPATRILEIYPDGQTYQPCYLRICSVCKLDYSVIYLDFENRENTHAGINALEETLSAFLN</sequence>
<evidence type="ECO:0000313" key="2">
    <source>
        <dbReference type="EMBL" id="GAA3975335.1"/>
    </source>
</evidence>
<feature type="domain" description="Glycosyltransferase 61 catalytic" evidence="1">
    <location>
        <begin position="162"/>
        <end position="335"/>
    </location>
</feature>
<gene>
    <name evidence="2" type="ORF">GCM10022210_27230</name>
</gene>
<evidence type="ECO:0000259" key="1">
    <source>
        <dbReference type="Pfam" id="PF04577"/>
    </source>
</evidence>
<reference evidence="3" key="1">
    <citation type="journal article" date="2019" name="Int. J. Syst. Evol. Microbiol.">
        <title>The Global Catalogue of Microorganisms (GCM) 10K type strain sequencing project: providing services to taxonomists for standard genome sequencing and annotation.</title>
        <authorList>
            <consortium name="The Broad Institute Genomics Platform"/>
            <consortium name="The Broad Institute Genome Sequencing Center for Infectious Disease"/>
            <person name="Wu L."/>
            <person name="Ma J."/>
        </authorList>
    </citation>
    <scope>NUCLEOTIDE SEQUENCE [LARGE SCALE GENOMIC DNA]</scope>
    <source>
        <strain evidence="3">JCM 16601</strain>
    </source>
</reference>
<dbReference type="RefSeq" id="WP_259087623.1">
    <property type="nucleotide sequence ID" value="NZ_BAAAZC010000019.1"/>
</dbReference>
<dbReference type="EMBL" id="BAAAZC010000019">
    <property type="protein sequence ID" value="GAA3975335.1"/>
    <property type="molecule type" value="Genomic_DNA"/>
</dbReference>
<name>A0ABP7Q281_9SPHI</name>
<proteinExistence type="predicted"/>
<evidence type="ECO:0000313" key="3">
    <source>
        <dbReference type="Proteomes" id="UP001500742"/>
    </source>
</evidence>
<dbReference type="InterPro" id="IPR049625">
    <property type="entry name" value="Glyco_transf_61_cat"/>
</dbReference>
<dbReference type="Pfam" id="PF04577">
    <property type="entry name" value="Glyco_transf_61"/>
    <property type="match status" value="1"/>
</dbReference>
<accession>A0ABP7Q281</accession>
<comment type="caution">
    <text evidence="2">The sequence shown here is derived from an EMBL/GenBank/DDBJ whole genome shotgun (WGS) entry which is preliminary data.</text>
</comment>
<organism evidence="2 3">
    <name type="scientific">Mucilaginibacter dorajii</name>
    <dbReference type="NCBI Taxonomy" id="692994"/>
    <lineage>
        <taxon>Bacteria</taxon>
        <taxon>Pseudomonadati</taxon>
        <taxon>Bacteroidota</taxon>
        <taxon>Sphingobacteriia</taxon>
        <taxon>Sphingobacteriales</taxon>
        <taxon>Sphingobacteriaceae</taxon>
        <taxon>Mucilaginibacter</taxon>
    </lineage>
</organism>
<protein>
    <recommendedName>
        <fullName evidence="1">Glycosyltransferase 61 catalytic domain-containing protein</fullName>
    </recommendedName>
</protein>